<evidence type="ECO:0000313" key="4">
    <source>
        <dbReference type="EMBL" id="RPB03236.1"/>
    </source>
</evidence>
<dbReference type="Proteomes" id="UP000276215">
    <property type="component" value="Unassembled WGS sequence"/>
</dbReference>
<dbReference type="STRING" id="1336337.A0A3N4JY09"/>
<dbReference type="PANTHER" id="PTHR23413:SF1">
    <property type="entry name" value="RIBOSOMAL PROTEIN L32"/>
    <property type="match status" value="1"/>
</dbReference>
<gene>
    <name evidence="4" type="ORF">L873DRAFT_1833754</name>
</gene>
<dbReference type="SMART" id="SM01393">
    <property type="entry name" value="Ribosomal_L32e"/>
    <property type="match status" value="1"/>
</dbReference>
<dbReference type="GO" id="GO:0003735">
    <property type="term" value="F:structural constituent of ribosome"/>
    <property type="evidence" value="ECO:0007669"/>
    <property type="project" value="InterPro"/>
</dbReference>
<keyword evidence="3" id="KW-0687">Ribonucleoprotein</keyword>
<dbReference type="InterPro" id="IPR001515">
    <property type="entry name" value="Ribosomal_eL32"/>
</dbReference>
<keyword evidence="2 4" id="KW-0689">Ribosomal protein</keyword>
<dbReference type="AlphaFoldDB" id="A0A3N4JY09"/>
<evidence type="ECO:0000256" key="2">
    <source>
        <dbReference type="ARBA" id="ARBA00022980"/>
    </source>
</evidence>
<keyword evidence="5" id="KW-1185">Reference proteome</keyword>
<organism evidence="4 5">
    <name type="scientific">Choiromyces venosus 120613-1</name>
    <dbReference type="NCBI Taxonomy" id="1336337"/>
    <lineage>
        <taxon>Eukaryota</taxon>
        <taxon>Fungi</taxon>
        <taxon>Dikarya</taxon>
        <taxon>Ascomycota</taxon>
        <taxon>Pezizomycotina</taxon>
        <taxon>Pezizomycetes</taxon>
        <taxon>Pezizales</taxon>
        <taxon>Tuberaceae</taxon>
        <taxon>Choiromyces</taxon>
    </lineage>
</organism>
<dbReference type="PROSITE" id="PS00580">
    <property type="entry name" value="RIBOSOMAL_L32E"/>
    <property type="match status" value="1"/>
</dbReference>
<dbReference type="GO" id="GO:0022625">
    <property type="term" value="C:cytosolic large ribosomal subunit"/>
    <property type="evidence" value="ECO:0007669"/>
    <property type="project" value="TreeGrafter"/>
</dbReference>
<evidence type="ECO:0000256" key="1">
    <source>
        <dbReference type="ARBA" id="ARBA00008431"/>
    </source>
</evidence>
<evidence type="ECO:0000256" key="3">
    <source>
        <dbReference type="ARBA" id="ARBA00023274"/>
    </source>
</evidence>
<dbReference type="OrthoDB" id="268693at2759"/>
<dbReference type="InterPro" id="IPR018263">
    <property type="entry name" value="Ribosomal_eL32_CS"/>
</dbReference>
<accession>A0A3N4JY09</accession>
<sequence>MTAAKKHIPIVKKRTKRFNRHQSDRYKTVKAAWRKPKGIDNRVRRRFKGQAVMPSIGFGSNRKTRHMMPSGHKAFLVQNTSDLDLLLMHNKTYAAEIGHAVSSRKRIEIIAKAKTLGVKVTNPKGRVTTDA</sequence>
<reference evidence="4 5" key="1">
    <citation type="journal article" date="2018" name="Nat. Ecol. Evol.">
        <title>Pezizomycetes genomes reveal the molecular basis of ectomycorrhizal truffle lifestyle.</title>
        <authorList>
            <person name="Murat C."/>
            <person name="Payen T."/>
            <person name="Noel B."/>
            <person name="Kuo A."/>
            <person name="Morin E."/>
            <person name="Chen J."/>
            <person name="Kohler A."/>
            <person name="Krizsan K."/>
            <person name="Balestrini R."/>
            <person name="Da Silva C."/>
            <person name="Montanini B."/>
            <person name="Hainaut M."/>
            <person name="Levati E."/>
            <person name="Barry K.W."/>
            <person name="Belfiori B."/>
            <person name="Cichocki N."/>
            <person name="Clum A."/>
            <person name="Dockter R.B."/>
            <person name="Fauchery L."/>
            <person name="Guy J."/>
            <person name="Iotti M."/>
            <person name="Le Tacon F."/>
            <person name="Lindquist E.A."/>
            <person name="Lipzen A."/>
            <person name="Malagnac F."/>
            <person name="Mello A."/>
            <person name="Molinier V."/>
            <person name="Miyauchi S."/>
            <person name="Poulain J."/>
            <person name="Riccioni C."/>
            <person name="Rubini A."/>
            <person name="Sitrit Y."/>
            <person name="Splivallo R."/>
            <person name="Traeger S."/>
            <person name="Wang M."/>
            <person name="Zifcakova L."/>
            <person name="Wipf D."/>
            <person name="Zambonelli A."/>
            <person name="Paolocci F."/>
            <person name="Nowrousian M."/>
            <person name="Ottonello S."/>
            <person name="Baldrian P."/>
            <person name="Spatafora J.W."/>
            <person name="Henrissat B."/>
            <person name="Nagy L.G."/>
            <person name="Aury J.M."/>
            <person name="Wincker P."/>
            <person name="Grigoriev I.V."/>
            <person name="Bonfante P."/>
            <person name="Martin F.M."/>
        </authorList>
    </citation>
    <scope>NUCLEOTIDE SEQUENCE [LARGE SCALE GENOMIC DNA]</scope>
    <source>
        <strain evidence="4 5">120613-1</strain>
    </source>
</reference>
<dbReference type="Pfam" id="PF01655">
    <property type="entry name" value="Ribosomal_L32e"/>
    <property type="match status" value="1"/>
</dbReference>
<comment type="similarity">
    <text evidence="1">Belongs to the eukaryotic ribosomal protein eL32 family.</text>
</comment>
<name>A0A3N4JY09_9PEZI</name>
<dbReference type="EMBL" id="ML120363">
    <property type="protein sequence ID" value="RPB03236.1"/>
    <property type="molecule type" value="Genomic_DNA"/>
</dbReference>
<protein>
    <submittedName>
        <fullName evidence="4">Ribosomal protein L32e</fullName>
    </submittedName>
</protein>
<dbReference type="SUPFAM" id="SSF52042">
    <property type="entry name" value="Ribosomal protein L32e"/>
    <property type="match status" value="1"/>
</dbReference>
<proteinExistence type="inferred from homology"/>
<dbReference type="PANTHER" id="PTHR23413">
    <property type="entry name" value="60S RIBOSOMAL PROTEIN L32 AND DNA-DIRECTED RNA POLYMERASE II, SUBUNIT N"/>
    <property type="match status" value="1"/>
</dbReference>
<evidence type="ECO:0000313" key="5">
    <source>
        <dbReference type="Proteomes" id="UP000276215"/>
    </source>
</evidence>
<dbReference type="CDD" id="cd00513">
    <property type="entry name" value="Ribosomal_L32_L32e"/>
    <property type="match status" value="1"/>
</dbReference>
<dbReference type="InterPro" id="IPR036351">
    <property type="entry name" value="Ribosomal_eL32_sf"/>
</dbReference>
<dbReference type="GO" id="GO:0006412">
    <property type="term" value="P:translation"/>
    <property type="evidence" value="ECO:0007669"/>
    <property type="project" value="InterPro"/>
</dbReference>